<organism evidence="1 2">
    <name type="scientific">Peronosclerospora sorghi</name>
    <dbReference type="NCBI Taxonomy" id="230839"/>
    <lineage>
        <taxon>Eukaryota</taxon>
        <taxon>Sar</taxon>
        <taxon>Stramenopiles</taxon>
        <taxon>Oomycota</taxon>
        <taxon>Peronosporomycetes</taxon>
        <taxon>Peronosporales</taxon>
        <taxon>Peronosporaceae</taxon>
        <taxon>Peronosclerospora</taxon>
    </lineage>
</organism>
<sequence length="67" mass="7958">MIRLSTTNNQMALKRRFSIEFQSTRFRSLTYQKPHGALTSLQYRVLITEILKQRSGHVTYSRWRALA</sequence>
<dbReference type="EMBL" id="CM047589">
    <property type="protein sequence ID" value="KAI9920483.1"/>
    <property type="molecule type" value="Genomic_DNA"/>
</dbReference>
<evidence type="ECO:0000313" key="1">
    <source>
        <dbReference type="EMBL" id="KAI9920483.1"/>
    </source>
</evidence>
<gene>
    <name evidence="1" type="ORF">PsorP6_015584</name>
</gene>
<name>A0ACC0WNM4_9STRA</name>
<evidence type="ECO:0000313" key="2">
    <source>
        <dbReference type="Proteomes" id="UP001163321"/>
    </source>
</evidence>
<comment type="caution">
    <text evidence="1">The sequence shown here is derived from an EMBL/GenBank/DDBJ whole genome shotgun (WGS) entry which is preliminary data.</text>
</comment>
<accession>A0ACC0WNM4</accession>
<proteinExistence type="predicted"/>
<keyword evidence="2" id="KW-1185">Reference proteome</keyword>
<protein>
    <submittedName>
        <fullName evidence="1">Uncharacterized protein</fullName>
    </submittedName>
</protein>
<dbReference type="Proteomes" id="UP001163321">
    <property type="component" value="Chromosome 10"/>
</dbReference>
<reference evidence="1 2" key="1">
    <citation type="journal article" date="2022" name="bioRxiv">
        <title>The genome of the oomycete Peronosclerospora sorghi, a cosmopolitan pathogen of maize and sorghum, is inflated with dispersed pseudogenes.</title>
        <authorList>
            <person name="Fletcher K."/>
            <person name="Martin F."/>
            <person name="Isakeit T."/>
            <person name="Cavanaugh K."/>
            <person name="Magill C."/>
            <person name="Michelmore R."/>
        </authorList>
    </citation>
    <scope>NUCLEOTIDE SEQUENCE [LARGE SCALE GENOMIC DNA]</scope>
    <source>
        <strain evidence="1">P6</strain>
    </source>
</reference>